<evidence type="ECO:0000313" key="2">
    <source>
        <dbReference type="EMBL" id="AWT45017.1"/>
    </source>
</evidence>
<feature type="transmembrane region" description="Helical" evidence="1">
    <location>
        <begin position="168"/>
        <end position="190"/>
    </location>
</feature>
<dbReference type="AlphaFoldDB" id="A0A2U9P654"/>
<organism evidence="2 3">
    <name type="scientific">Streptomyces actuosus</name>
    <dbReference type="NCBI Taxonomy" id="1885"/>
    <lineage>
        <taxon>Bacteria</taxon>
        <taxon>Bacillati</taxon>
        <taxon>Actinomycetota</taxon>
        <taxon>Actinomycetes</taxon>
        <taxon>Kitasatosporales</taxon>
        <taxon>Streptomycetaceae</taxon>
        <taxon>Streptomyces</taxon>
    </lineage>
</organism>
<protein>
    <submittedName>
        <fullName evidence="2">Uncharacterized protein</fullName>
    </submittedName>
</protein>
<name>A0A2U9P654_STRAS</name>
<gene>
    <name evidence="2" type="ORF">DMT42_23785</name>
</gene>
<dbReference type="Proteomes" id="UP000247634">
    <property type="component" value="Chromosome"/>
</dbReference>
<dbReference type="EMBL" id="CP029788">
    <property type="protein sequence ID" value="AWT45017.1"/>
    <property type="molecule type" value="Genomic_DNA"/>
</dbReference>
<keyword evidence="3" id="KW-1185">Reference proteome</keyword>
<sequence length="209" mass="22567">MPRTPLPPPPPPPFLRTWPDRTALLADRRRALEVLRRRSLGIHRLLLLWLLALATVIGWALLTLPMQQVEEHDPLLFVVGPVCVVLGLAAIVPAVIGVVAGIRRDREIHGLLDAWLALDSHPLTDAGLRSPGLSLCWLLSSFAVCALGLWTAFATAAGAAPGPVGHEVFLGMGTGMILWLTGMLGAAKAVRHYRWALRARGTAAAPQHR</sequence>
<keyword evidence="1" id="KW-1133">Transmembrane helix</keyword>
<reference evidence="2 3" key="1">
    <citation type="submission" date="2018-06" db="EMBL/GenBank/DDBJ databases">
        <title>The complete genome sequence of a nosiheptide producer Streptomyces actuosus ATCC 25421: deducing the ability of producing a new class III lantibiotics.</title>
        <authorList>
            <person name="Liu W."/>
            <person name="Sun F."/>
            <person name="Hu Y."/>
        </authorList>
    </citation>
    <scope>NUCLEOTIDE SEQUENCE [LARGE SCALE GENOMIC DNA]</scope>
    <source>
        <strain evidence="2 3">ATCC 25421</strain>
    </source>
</reference>
<dbReference type="RefSeq" id="WP_110629893.1">
    <property type="nucleotide sequence ID" value="NZ_CP029788.1"/>
</dbReference>
<evidence type="ECO:0000256" key="1">
    <source>
        <dbReference type="SAM" id="Phobius"/>
    </source>
</evidence>
<keyword evidence="1" id="KW-0472">Membrane</keyword>
<dbReference type="KEGG" id="sact:DMT42_23785"/>
<feature type="transmembrane region" description="Helical" evidence="1">
    <location>
        <begin position="76"/>
        <end position="102"/>
    </location>
</feature>
<proteinExistence type="predicted"/>
<dbReference type="OrthoDB" id="4247899at2"/>
<feature type="transmembrane region" description="Helical" evidence="1">
    <location>
        <begin position="135"/>
        <end position="156"/>
    </location>
</feature>
<keyword evidence="1" id="KW-0812">Transmembrane</keyword>
<evidence type="ECO:0000313" key="3">
    <source>
        <dbReference type="Proteomes" id="UP000247634"/>
    </source>
</evidence>
<accession>A0A2U9P654</accession>
<feature type="transmembrane region" description="Helical" evidence="1">
    <location>
        <begin position="45"/>
        <end position="64"/>
    </location>
</feature>